<gene>
    <name evidence="1" type="primary">Nfu_g_1_006629</name>
</gene>
<name>A0A1A8JX53_NOTKU</name>
<feature type="non-terminal residue" evidence="1">
    <location>
        <position position="92"/>
    </location>
</feature>
<dbReference type="EMBL" id="HAEE01004710">
    <property type="protein sequence ID" value="SBR24730.1"/>
    <property type="molecule type" value="Transcribed_RNA"/>
</dbReference>
<sequence length="92" mass="10578">HTHTHTPHLTHTQPPLQSTKTGACKDVYNVFILFLCEKIQNSSPSPLFTFPSRVCVKCTLPWFFFIQYSVTCLCKFGLEKKINLFMRQSVLG</sequence>
<evidence type="ECO:0000313" key="1">
    <source>
        <dbReference type="EMBL" id="SBR24730.1"/>
    </source>
</evidence>
<reference evidence="1" key="1">
    <citation type="submission" date="2016-05" db="EMBL/GenBank/DDBJ databases">
        <authorList>
            <person name="Lavstsen T."/>
            <person name="Jespersen J.S."/>
        </authorList>
    </citation>
    <scope>NUCLEOTIDE SEQUENCE</scope>
    <source>
        <tissue evidence="1">Brain</tissue>
    </source>
</reference>
<proteinExistence type="predicted"/>
<organism evidence="1">
    <name type="scientific">Nothobranchius kuhntae</name>
    <name type="common">Beira killifish</name>
    <dbReference type="NCBI Taxonomy" id="321403"/>
    <lineage>
        <taxon>Eukaryota</taxon>
        <taxon>Metazoa</taxon>
        <taxon>Chordata</taxon>
        <taxon>Craniata</taxon>
        <taxon>Vertebrata</taxon>
        <taxon>Euteleostomi</taxon>
        <taxon>Actinopterygii</taxon>
        <taxon>Neopterygii</taxon>
        <taxon>Teleostei</taxon>
        <taxon>Neoteleostei</taxon>
        <taxon>Acanthomorphata</taxon>
        <taxon>Ovalentaria</taxon>
        <taxon>Atherinomorphae</taxon>
        <taxon>Cyprinodontiformes</taxon>
        <taxon>Nothobranchiidae</taxon>
        <taxon>Nothobranchius</taxon>
    </lineage>
</organism>
<protein>
    <submittedName>
        <fullName evidence="1">Uncharacterized protein</fullName>
    </submittedName>
</protein>
<feature type="non-terminal residue" evidence="1">
    <location>
        <position position="1"/>
    </location>
</feature>
<reference evidence="1" key="2">
    <citation type="submission" date="2016-06" db="EMBL/GenBank/DDBJ databases">
        <title>The genome of a short-lived fish provides insights into sex chromosome evolution and the genetic control of aging.</title>
        <authorList>
            <person name="Reichwald K."/>
            <person name="Felder M."/>
            <person name="Petzold A."/>
            <person name="Koch P."/>
            <person name="Groth M."/>
            <person name="Platzer M."/>
        </authorList>
    </citation>
    <scope>NUCLEOTIDE SEQUENCE</scope>
    <source>
        <tissue evidence="1">Brain</tissue>
    </source>
</reference>
<dbReference type="AlphaFoldDB" id="A0A1A8JX53"/>
<accession>A0A1A8JX53</accession>